<proteinExistence type="predicted"/>
<dbReference type="EMBL" id="AFRT01003163">
    <property type="protein sequence ID" value="ELU36652.1"/>
    <property type="molecule type" value="Genomic_DNA"/>
</dbReference>
<reference evidence="1 2" key="1">
    <citation type="journal article" date="2013" name="Nat. Commun.">
        <title>The evolution and pathogenic mechanisms of the rice sheath blight pathogen.</title>
        <authorList>
            <person name="Zheng A."/>
            <person name="Lin R."/>
            <person name="Xu L."/>
            <person name="Qin P."/>
            <person name="Tang C."/>
            <person name="Ai P."/>
            <person name="Zhang D."/>
            <person name="Liu Y."/>
            <person name="Sun Z."/>
            <person name="Feng H."/>
            <person name="Wang Y."/>
            <person name="Chen Y."/>
            <person name="Liang X."/>
            <person name="Fu R."/>
            <person name="Li Q."/>
            <person name="Zhang J."/>
            <person name="Yu X."/>
            <person name="Xie Z."/>
            <person name="Ding L."/>
            <person name="Guan P."/>
            <person name="Tang J."/>
            <person name="Liang Y."/>
            <person name="Wang S."/>
            <person name="Deng Q."/>
            <person name="Li S."/>
            <person name="Zhu J."/>
            <person name="Wang L."/>
            <person name="Liu H."/>
            <person name="Li P."/>
        </authorList>
    </citation>
    <scope>NUCLEOTIDE SEQUENCE [LARGE SCALE GENOMIC DNA]</scope>
    <source>
        <strain evidence="2">AG-1 IA</strain>
    </source>
</reference>
<dbReference type="Proteomes" id="UP000011668">
    <property type="component" value="Unassembled WGS sequence"/>
</dbReference>
<evidence type="ECO:0000313" key="1">
    <source>
        <dbReference type="EMBL" id="ELU36652.1"/>
    </source>
</evidence>
<sequence length="127" mass="14868">MLSCDNTTALFRQFIWLGVGTIQCYLDLAGGTLSENVRHSLRYFPVPFSQHYGYHNLPPLQDMYFVNHASIHSYLALLNAQTVEFHMHQYPYAKSYVLFKNENPIANRVAHRSRRQKFLCGKRCRAR</sequence>
<dbReference type="HOGENOM" id="CLU_1971980_0_0_1"/>
<gene>
    <name evidence="1" type="ORF">AG1IA_09317</name>
</gene>
<name>L8WIS9_THACA</name>
<organism evidence="1 2">
    <name type="scientific">Thanatephorus cucumeris (strain AG1-IA)</name>
    <name type="common">Rice sheath blight fungus</name>
    <name type="synonym">Rhizoctonia solani</name>
    <dbReference type="NCBI Taxonomy" id="983506"/>
    <lineage>
        <taxon>Eukaryota</taxon>
        <taxon>Fungi</taxon>
        <taxon>Dikarya</taxon>
        <taxon>Basidiomycota</taxon>
        <taxon>Agaricomycotina</taxon>
        <taxon>Agaricomycetes</taxon>
        <taxon>Cantharellales</taxon>
        <taxon>Ceratobasidiaceae</taxon>
        <taxon>Rhizoctonia</taxon>
        <taxon>Rhizoctonia solani AG-1</taxon>
    </lineage>
</organism>
<keyword evidence="2" id="KW-1185">Reference proteome</keyword>
<evidence type="ECO:0000313" key="2">
    <source>
        <dbReference type="Proteomes" id="UP000011668"/>
    </source>
</evidence>
<dbReference type="AlphaFoldDB" id="L8WIS9"/>
<accession>L8WIS9</accession>
<protein>
    <submittedName>
        <fullName evidence="1">Uncharacterized protein</fullName>
    </submittedName>
</protein>
<comment type="caution">
    <text evidence="1">The sequence shown here is derived from an EMBL/GenBank/DDBJ whole genome shotgun (WGS) entry which is preliminary data.</text>
</comment>